<evidence type="ECO:0000256" key="8">
    <source>
        <dbReference type="PROSITE-ProRule" id="PRU00283"/>
    </source>
</evidence>
<keyword evidence="6" id="KW-0206">Cytoskeleton</keyword>
<dbReference type="CDD" id="cd01367">
    <property type="entry name" value="KISc_KIF2_like"/>
    <property type="match status" value="1"/>
</dbReference>
<dbReference type="GO" id="GO:0003777">
    <property type="term" value="F:microtubule motor activity"/>
    <property type="evidence" value="ECO:0007669"/>
    <property type="project" value="InterPro"/>
</dbReference>
<evidence type="ECO:0000256" key="5">
    <source>
        <dbReference type="ARBA" id="ARBA00023175"/>
    </source>
</evidence>
<keyword evidence="5 8" id="KW-0505">Motor protein</keyword>
<evidence type="ECO:0000313" key="12">
    <source>
        <dbReference type="Proteomes" id="UP001356427"/>
    </source>
</evidence>
<dbReference type="InterPro" id="IPR027640">
    <property type="entry name" value="Kinesin-like_fam"/>
</dbReference>
<feature type="region of interest" description="Disordered" evidence="9">
    <location>
        <begin position="658"/>
        <end position="828"/>
    </location>
</feature>
<dbReference type="InterPro" id="IPR036961">
    <property type="entry name" value="Kinesin_motor_dom_sf"/>
</dbReference>
<keyword evidence="4 8" id="KW-0067">ATP-binding</keyword>
<evidence type="ECO:0000256" key="2">
    <source>
        <dbReference type="ARBA" id="ARBA00022701"/>
    </source>
</evidence>
<dbReference type="GO" id="GO:0007018">
    <property type="term" value="P:microtubule-based movement"/>
    <property type="evidence" value="ECO:0007669"/>
    <property type="project" value="InterPro"/>
</dbReference>
<feature type="compositionally biased region" description="Basic and acidic residues" evidence="9">
    <location>
        <begin position="97"/>
        <end position="110"/>
    </location>
</feature>
<dbReference type="Proteomes" id="UP001356427">
    <property type="component" value="Unassembled WGS sequence"/>
</dbReference>
<feature type="domain" description="Kinesin motor" evidence="10">
    <location>
        <begin position="234"/>
        <end position="564"/>
    </location>
</feature>
<comment type="caution">
    <text evidence="11">The sequence shown here is derived from an EMBL/GenBank/DDBJ whole genome shotgun (WGS) entry which is preliminary data.</text>
</comment>
<name>A0AAN8QNY0_9TELE</name>
<feature type="compositionally biased region" description="Basic and acidic residues" evidence="9">
    <location>
        <begin position="754"/>
        <end position="828"/>
    </location>
</feature>
<feature type="region of interest" description="Disordered" evidence="9">
    <location>
        <begin position="1371"/>
        <end position="1418"/>
    </location>
</feature>
<dbReference type="PANTHER" id="PTHR47971">
    <property type="entry name" value="KINESIN-RELATED PROTEIN 6"/>
    <property type="match status" value="1"/>
</dbReference>
<feature type="region of interest" description="Disordered" evidence="9">
    <location>
        <begin position="1054"/>
        <end position="1091"/>
    </location>
</feature>
<protein>
    <recommendedName>
        <fullName evidence="10">Kinesin motor domain-containing protein</fullName>
    </recommendedName>
</protein>
<feature type="compositionally biased region" description="Basic residues" evidence="9">
    <location>
        <begin position="151"/>
        <end position="167"/>
    </location>
</feature>
<dbReference type="PRINTS" id="PR00380">
    <property type="entry name" value="KINESINHEAVY"/>
</dbReference>
<evidence type="ECO:0000256" key="3">
    <source>
        <dbReference type="ARBA" id="ARBA00022741"/>
    </source>
</evidence>
<accession>A0AAN8QNY0</accession>
<dbReference type="PANTHER" id="PTHR47971:SF20">
    <property type="entry name" value="KINESIN-LIKE PROTEIN KIF24"/>
    <property type="match status" value="1"/>
</dbReference>
<feature type="compositionally biased region" description="Polar residues" evidence="9">
    <location>
        <begin position="1371"/>
        <end position="1390"/>
    </location>
</feature>
<comment type="similarity">
    <text evidence="7">Belongs to the TRAFAC class myosin-kinesin ATPase superfamily. Kinesin family. KIN-13 subfamily.</text>
</comment>
<dbReference type="Gene3D" id="3.40.850.10">
    <property type="entry name" value="Kinesin motor domain"/>
    <property type="match status" value="1"/>
</dbReference>
<keyword evidence="2" id="KW-0493">Microtubule</keyword>
<dbReference type="InterPro" id="IPR019821">
    <property type="entry name" value="Kinesin_motor_CS"/>
</dbReference>
<dbReference type="SMART" id="SM00129">
    <property type="entry name" value="KISc"/>
    <property type="match status" value="1"/>
</dbReference>
<feature type="binding site" evidence="8">
    <location>
        <begin position="324"/>
        <end position="331"/>
    </location>
    <ligand>
        <name>ATP</name>
        <dbReference type="ChEBI" id="CHEBI:30616"/>
    </ligand>
</feature>
<feature type="compositionally biased region" description="Low complexity" evidence="9">
    <location>
        <begin position="1391"/>
        <end position="1408"/>
    </location>
</feature>
<evidence type="ECO:0000259" key="10">
    <source>
        <dbReference type="PROSITE" id="PS50067"/>
    </source>
</evidence>
<dbReference type="GO" id="GO:0007019">
    <property type="term" value="P:microtubule depolymerization"/>
    <property type="evidence" value="ECO:0007669"/>
    <property type="project" value="UniProtKB-ARBA"/>
</dbReference>
<proteinExistence type="inferred from homology"/>
<feature type="region of interest" description="Disordered" evidence="9">
    <location>
        <begin position="66"/>
        <end position="110"/>
    </location>
</feature>
<keyword evidence="3 8" id="KW-0547">Nucleotide-binding</keyword>
<feature type="compositionally biased region" description="Basic and acidic residues" evidence="9">
    <location>
        <begin position="698"/>
        <end position="709"/>
    </location>
</feature>
<feature type="region of interest" description="Disordered" evidence="9">
    <location>
        <begin position="946"/>
        <end position="978"/>
    </location>
</feature>
<sequence>MTSCLYECLREVGLQRHYPCFTAKGLRRAGHLSLITMGDYSSLGVHSMGDRARLFHLVQLVKSLEEEEEEDHGGHDDDRVVITTKTSGSKVPTCRQLDFDGDGRSSEPKRGWLSDYDSYRGAGVLTFPSPNTGVKPKPRSDISRGSPTHKQTVRRTTMHRSNSKVSHRQSVCVYNEAITISSRARPEVCREADGTSRRTDEPTCMYTSKRTLGYNYGLPLNCPVSTRKEAGEQRISVCVRKRPLTHAENRRGEADVVTAQDGDSVVVHESKETVDLTQYILQHRFYYDEVFGEESSNVDVYLKTAFPLIQHVLNGGKATCFAYGQTGAGKTHTMLGCPPQRQGLYALAARDIFTQLHSTQDRGNSPVPSHVYVYVSFFEIYCGQLYDLLDNRKRLFAREDGHQVVQIAGLREVKVESVNSLLEVILWGTGERTQGVSGVNPVSSRSHALLQIQLRDSGHRATGRMSFVDLAGSERAADSRDPDRLSRMEGAEINQSLLALKECIRSLDQEQSHTPFRQSKLTQVLKDSFVGDSKTCMIANISPSHLATEHTLNTLRYTDRVKELRGGGGRRRPTVSQSPSLKHDQTSSSSGSSASRGKSPPKRVKLGGHREARDVTGTPARRLAPGEALLCSTPKGRGAGEGFGRGREDLCLEHTTPVRGSLGQGLWRRRRSEGVGERDRRRDREREVEKKGQRKKREKTDDSNTEQDHGAALVTRQRMGELRTPLWETPRERGSTTSKMAIGQRAAAASCVRGAERQRTTTSKGEGEGRRWIEQDRIVGEWEREKTAEGQRELGEDRERDKRTSTERQRERETETPKERESEKERERHLRRYHQQLQQMQWLQQPLSGSPSVCRGLEELLAGYRATAVAGADHLPLRGEGPAGVTVEAKGQGQSHFSNNMSQSHCHNDDDDNDVDDDDNEGDNDGSGEHILECLVPGAGSVLSTISRVDDRGTGGGGVERGSGDEWGSPEEEEGRGRWAWPECRVVESEEGGRWTGAVLGLGEEERVPSSLRKAAERRGWAGEHEERGEEDILLESEWSTEEEGEVDVNAFTLGSADSNSDNDSLHRHHHRSRHALAERPLSPPPPPAKLNDLSLESKHINQSSSGLCLHFQNVPPCPCLKGVPLSPRERTLLPGAELLRQIDPATPLLSFVQTGRGAAVGTTRLPPERQSNSGVVAQMPPSSPPHRESSGDSSSCTMDPLSLSLLQVDRLAATDSFLCQQVPHSIYSRSLLSRESGMGKGVVEGGQSLVPTLGIDGKSGEDEREGVGLSLLVKQFLRVQTGCVLPKTVTPEGHMDQRRSKMDAAPLWRMAMTKPSAPVVSLVSVQDQGGILKTTAQLESEVLGSRDSACPPGPSPHLHSPHNLTVSNTHTTKCSQGPVQPNTHTSHPLPTTHIPQHTHKPPITTKHTFQDTPNSSMPSVQIIQQMNNSVQLNILQDQSQSPSSNSPPNLHIPCRLSGSSSSYSPDSLLKHFGPPAILSLSTQEALEHAQWCIVQAHWEQLEEMESLCRREGTLLCQQPDMDFREYVQKLEEIMEQKAVCVQSMRAQLQPYLTHPIALQQHPGPGGNNQGLNY</sequence>
<dbReference type="InterPro" id="IPR027417">
    <property type="entry name" value="P-loop_NTPase"/>
</dbReference>
<evidence type="ECO:0000256" key="4">
    <source>
        <dbReference type="ARBA" id="ARBA00022840"/>
    </source>
</evidence>
<evidence type="ECO:0000256" key="1">
    <source>
        <dbReference type="ARBA" id="ARBA00004245"/>
    </source>
</evidence>
<feature type="region of interest" description="Disordered" evidence="9">
    <location>
        <begin position="563"/>
        <end position="642"/>
    </location>
</feature>
<dbReference type="InterPro" id="IPR013761">
    <property type="entry name" value="SAM/pointed_sf"/>
</dbReference>
<keyword evidence="12" id="KW-1185">Reference proteome</keyword>
<feature type="compositionally biased region" description="Polar residues" evidence="9">
    <location>
        <begin position="892"/>
        <end position="905"/>
    </location>
</feature>
<feature type="region of interest" description="Disordered" evidence="9">
    <location>
        <begin position="127"/>
        <end position="167"/>
    </location>
</feature>
<feature type="region of interest" description="Disordered" evidence="9">
    <location>
        <begin position="1438"/>
        <end position="1458"/>
    </location>
</feature>
<evidence type="ECO:0000256" key="6">
    <source>
        <dbReference type="ARBA" id="ARBA00023212"/>
    </source>
</evidence>
<feature type="compositionally biased region" description="Low complexity" evidence="9">
    <location>
        <begin position="1439"/>
        <end position="1450"/>
    </location>
</feature>
<feature type="compositionally biased region" description="Basic and acidic residues" evidence="9">
    <location>
        <begin position="672"/>
        <end position="691"/>
    </location>
</feature>
<organism evidence="11 12">
    <name type="scientific">Coregonus suidteri</name>
    <dbReference type="NCBI Taxonomy" id="861788"/>
    <lineage>
        <taxon>Eukaryota</taxon>
        <taxon>Metazoa</taxon>
        <taxon>Chordata</taxon>
        <taxon>Craniata</taxon>
        <taxon>Vertebrata</taxon>
        <taxon>Euteleostomi</taxon>
        <taxon>Actinopterygii</taxon>
        <taxon>Neopterygii</taxon>
        <taxon>Teleostei</taxon>
        <taxon>Protacanthopterygii</taxon>
        <taxon>Salmoniformes</taxon>
        <taxon>Salmonidae</taxon>
        <taxon>Coregoninae</taxon>
        <taxon>Coregonus</taxon>
    </lineage>
</organism>
<dbReference type="EMBL" id="JAGTTL010000021">
    <property type="protein sequence ID" value="KAK6306651.1"/>
    <property type="molecule type" value="Genomic_DNA"/>
</dbReference>
<evidence type="ECO:0000313" key="11">
    <source>
        <dbReference type="EMBL" id="KAK6306651.1"/>
    </source>
</evidence>
<dbReference type="PROSITE" id="PS50067">
    <property type="entry name" value="KINESIN_MOTOR_2"/>
    <property type="match status" value="1"/>
</dbReference>
<feature type="compositionally biased region" description="Low complexity" evidence="9">
    <location>
        <begin position="587"/>
        <end position="598"/>
    </location>
</feature>
<dbReference type="Pfam" id="PF00225">
    <property type="entry name" value="Kinesin"/>
    <property type="match status" value="1"/>
</dbReference>
<feature type="region of interest" description="Disordered" evidence="9">
    <location>
        <begin position="1162"/>
        <end position="1197"/>
    </location>
</feature>
<keyword evidence="6" id="KW-0963">Cytoplasm</keyword>
<dbReference type="SUPFAM" id="SSF47769">
    <property type="entry name" value="SAM/Pointed domain"/>
    <property type="match status" value="1"/>
</dbReference>
<dbReference type="GO" id="GO:0008017">
    <property type="term" value="F:microtubule binding"/>
    <property type="evidence" value="ECO:0007669"/>
    <property type="project" value="InterPro"/>
</dbReference>
<evidence type="ECO:0000256" key="7">
    <source>
        <dbReference type="ARBA" id="ARBA00061030"/>
    </source>
</evidence>
<feature type="region of interest" description="Disordered" evidence="9">
    <location>
        <begin position="880"/>
        <end position="931"/>
    </location>
</feature>
<gene>
    <name evidence="11" type="ORF">J4Q44_G00235760</name>
</gene>
<evidence type="ECO:0000256" key="9">
    <source>
        <dbReference type="SAM" id="MobiDB-lite"/>
    </source>
</evidence>
<dbReference type="PROSITE" id="PS00411">
    <property type="entry name" value="KINESIN_MOTOR_1"/>
    <property type="match status" value="1"/>
</dbReference>
<feature type="compositionally biased region" description="Acidic residues" evidence="9">
    <location>
        <begin position="909"/>
        <end position="926"/>
    </location>
</feature>
<dbReference type="FunFam" id="3.40.850.10:FF:000012">
    <property type="entry name" value="Kinesin-like protein"/>
    <property type="match status" value="1"/>
</dbReference>
<reference evidence="11 12" key="1">
    <citation type="submission" date="2021-04" db="EMBL/GenBank/DDBJ databases">
        <authorList>
            <person name="De Guttry C."/>
            <person name="Zahm M."/>
            <person name="Klopp C."/>
            <person name="Cabau C."/>
            <person name="Louis A."/>
            <person name="Berthelot C."/>
            <person name="Parey E."/>
            <person name="Roest Crollius H."/>
            <person name="Montfort J."/>
            <person name="Robinson-Rechavi M."/>
            <person name="Bucao C."/>
            <person name="Bouchez O."/>
            <person name="Gislard M."/>
            <person name="Lluch J."/>
            <person name="Milhes M."/>
            <person name="Lampietro C."/>
            <person name="Lopez Roques C."/>
            <person name="Donnadieu C."/>
            <person name="Braasch I."/>
            <person name="Desvignes T."/>
            <person name="Postlethwait J."/>
            <person name="Bobe J."/>
            <person name="Wedekind C."/>
            <person name="Guiguen Y."/>
        </authorList>
    </citation>
    <scope>NUCLEOTIDE SEQUENCE [LARGE SCALE GENOMIC DNA]</scope>
    <source>
        <strain evidence="11">Cs_M1</strain>
        <tissue evidence="11">Blood</tissue>
    </source>
</reference>
<dbReference type="GO" id="GO:0005874">
    <property type="term" value="C:microtubule"/>
    <property type="evidence" value="ECO:0007669"/>
    <property type="project" value="UniProtKB-KW"/>
</dbReference>
<dbReference type="GO" id="GO:0005524">
    <property type="term" value="F:ATP binding"/>
    <property type="evidence" value="ECO:0007669"/>
    <property type="project" value="UniProtKB-UniRule"/>
</dbReference>
<dbReference type="SUPFAM" id="SSF52540">
    <property type="entry name" value="P-loop containing nucleoside triphosphate hydrolases"/>
    <property type="match status" value="1"/>
</dbReference>
<dbReference type="InterPro" id="IPR001752">
    <property type="entry name" value="Kinesin_motor_dom"/>
</dbReference>
<comment type="subcellular location">
    <subcellularLocation>
        <location evidence="1">Cytoplasm</location>
        <location evidence="1">Cytoskeleton</location>
    </subcellularLocation>
</comment>